<keyword evidence="3" id="KW-1185">Reference proteome</keyword>
<dbReference type="Proteomes" id="UP000627838">
    <property type="component" value="Unassembled WGS sequence"/>
</dbReference>
<evidence type="ECO:0000313" key="3">
    <source>
        <dbReference type="Proteomes" id="UP000627838"/>
    </source>
</evidence>
<keyword evidence="1" id="KW-0472">Membrane</keyword>
<dbReference type="EMBL" id="JADBDZ010000001">
    <property type="protein sequence ID" value="MBE1532095.1"/>
    <property type="molecule type" value="Genomic_DNA"/>
</dbReference>
<evidence type="ECO:0000313" key="2">
    <source>
        <dbReference type="EMBL" id="MBE1532095.1"/>
    </source>
</evidence>
<accession>A0ABR9JPS0</accession>
<evidence type="ECO:0000256" key="1">
    <source>
        <dbReference type="SAM" id="Phobius"/>
    </source>
</evidence>
<reference evidence="2 3" key="1">
    <citation type="submission" date="2020-10" db="EMBL/GenBank/DDBJ databases">
        <title>Sequencing the genomes of 1000 actinobacteria strains.</title>
        <authorList>
            <person name="Klenk H.-P."/>
        </authorList>
    </citation>
    <scope>NUCLEOTIDE SEQUENCE [LARGE SCALE GENOMIC DNA]</scope>
    <source>
        <strain evidence="2 3">DSM 46744</strain>
    </source>
</reference>
<dbReference type="RefSeq" id="WP_192758845.1">
    <property type="nucleotide sequence ID" value="NZ_JADBDZ010000001.1"/>
</dbReference>
<name>A0ABR9JPS0_9ACTN</name>
<organism evidence="2 3">
    <name type="scientific">Actinomadura algeriensis</name>
    <dbReference type="NCBI Taxonomy" id="1679523"/>
    <lineage>
        <taxon>Bacteria</taxon>
        <taxon>Bacillati</taxon>
        <taxon>Actinomycetota</taxon>
        <taxon>Actinomycetes</taxon>
        <taxon>Streptosporangiales</taxon>
        <taxon>Thermomonosporaceae</taxon>
        <taxon>Actinomadura</taxon>
    </lineage>
</organism>
<protein>
    <submittedName>
        <fullName evidence="2">Uncharacterized protein</fullName>
    </submittedName>
</protein>
<keyword evidence="1" id="KW-1133">Transmembrane helix</keyword>
<sequence length="94" mass="10233">MPAAFRATPSAERYVLQADALRRRQLGGALLYGSGRSWRRRQRVWPAVVAGLVVVAIVLGGITVAGAFQRQRELDRQEKLQQETGGRTAPGGGF</sequence>
<keyword evidence="1" id="KW-0812">Transmembrane</keyword>
<proteinExistence type="predicted"/>
<feature type="transmembrane region" description="Helical" evidence="1">
    <location>
        <begin position="44"/>
        <end position="68"/>
    </location>
</feature>
<gene>
    <name evidence="2" type="ORF">H4W34_001928</name>
</gene>
<comment type="caution">
    <text evidence="2">The sequence shown here is derived from an EMBL/GenBank/DDBJ whole genome shotgun (WGS) entry which is preliminary data.</text>
</comment>